<proteinExistence type="inferred from homology"/>
<evidence type="ECO:0000313" key="3">
    <source>
        <dbReference type="EMBL" id="MFC3517097.1"/>
    </source>
</evidence>
<dbReference type="EMBL" id="JBHRWI010000074">
    <property type="protein sequence ID" value="MFC3517097.1"/>
    <property type="molecule type" value="Genomic_DNA"/>
</dbReference>
<dbReference type="Pfam" id="PF19798">
    <property type="entry name" value="Sulfotransfer_5"/>
    <property type="match status" value="1"/>
</dbReference>
<keyword evidence="4" id="KW-1185">Reference proteome</keyword>
<dbReference type="SUPFAM" id="SSF52540">
    <property type="entry name" value="P-loop containing nucleoside triphosphate hydrolases"/>
    <property type="match status" value="1"/>
</dbReference>
<dbReference type="RefSeq" id="WP_377873907.1">
    <property type="nucleotide sequence ID" value="NZ_JBHMAY010000061.1"/>
</dbReference>
<dbReference type="PANTHER" id="PTHR42743:SF11">
    <property type="entry name" value="AMINODEOXYCHORISMATE LYASE"/>
    <property type="match status" value="1"/>
</dbReference>
<name>A0ABV7QYV5_9PSEU</name>
<evidence type="ECO:0000313" key="4">
    <source>
        <dbReference type="Proteomes" id="UP001595764"/>
    </source>
</evidence>
<dbReference type="InterPro" id="IPR050571">
    <property type="entry name" value="Class-IV_PLP-Dep_Aminotrnsfr"/>
</dbReference>
<dbReference type="InterPro" id="IPR027417">
    <property type="entry name" value="P-loop_NTPase"/>
</dbReference>
<accession>A0ABV7QYV5</accession>
<comment type="caution">
    <text evidence="3">The sequence shown here is derived from an EMBL/GenBank/DDBJ whole genome shotgun (WGS) entry which is preliminary data.</text>
</comment>
<feature type="region of interest" description="Disordered" evidence="2">
    <location>
        <begin position="226"/>
        <end position="256"/>
    </location>
</feature>
<evidence type="ECO:0008006" key="5">
    <source>
        <dbReference type="Google" id="ProtNLM"/>
    </source>
</evidence>
<comment type="similarity">
    <text evidence="1">Belongs to the class-IV pyridoxal-phosphate-dependent aminotransferase family.</text>
</comment>
<dbReference type="PANTHER" id="PTHR42743">
    <property type="entry name" value="AMINO-ACID AMINOTRANSFERASE"/>
    <property type="match status" value="1"/>
</dbReference>
<protein>
    <recommendedName>
        <fullName evidence="5">Sulfotransferase family protein</fullName>
    </recommendedName>
</protein>
<reference evidence="4" key="1">
    <citation type="journal article" date="2019" name="Int. J. Syst. Evol. Microbiol.">
        <title>The Global Catalogue of Microorganisms (GCM) 10K type strain sequencing project: providing services to taxonomists for standard genome sequencing and annotation.</title>
        <authorList>
            <consortium name="The Broad Institute Genomics Platform"/>
            <consortium name="The Broad Institute Genome Sequencing Center for Infectious Disease"/>
            <person name="Wu L."/>
            <person name="Ma J."/>
        </authorList>
    </citation>
    <scope>NUCLEOTIDE SEQUENCE [LARGE SCALE GENOMIC DNA]</scope>
    <source>
        <strain evidence="4">CGMCC 4.7682</strain>
    </source>
</reference>
<dbReference type="Gene3D" id="3.40.50.300">
    <property type="entry name" value="P-loop containing nucleotide triphosphate hydrolases"/>
    <property type="match status" value="1"/>
</dbReference>
<gene>
    <name evidence="3" type="ORF">ACFORO_43530</name>
</gene>
<dbReference type="Proteomes" id="UP001595764">
    <property type="component" value="Unassembled WGS sequence"/>
</dbReference>
<sequence>MTELLALWCVPRSRSTAFERAMYERGDFLVVHEPFSRVCDFGAAEVDGRTCASQDEVMAALLEVSATRPVFFKDTTDFPIDRLGSNPDFVHRCRHAAMIRNPRDTVRSHLVMQADATSRAMGFRNLWDIVATVRAAGMPMHLVDGDRMVRDPEQEMTAYCAAMGIPFVPGSLAFRKEPPPSWGTTGRWHAGASASTALGVAARTREELPAALRPVAERYERDQLPYHDRIRAALNPEQREPASGQGSQRSAHEFGA</sequence>
<evidence type="ECO:0000256" key="2">
    <source>
        <dbReference type="SAM" id="MobiDB-lite"/>
    </source>
</evidence>
<evidence type="ECO:0000256" key="1">
    <source>
        <dbReference type="ARBA" id="ARBA00009320"/>
    </source>
</evidence>
<organism evidence="3 4">
    <name type="scientific">Amycolatopsis halotolerans</name>
    <dbReference type="NCBI Taxonomy" id="330083"/>
    <lineage>
        <taxon>Bacteria</taxon>
        <taxon>Bacillati</taxon>
        <taxon>Actinomycetota</taxon>
        <taxon>Actinomycetes</taxon>
        <taxon>Pseudonocardiales</taxon>
        <taxon>Pseudonocardiaceae</taxon>
        <taxon>Amycolatopsis</taxon>
    </lineage>
</organism>